<keyword evidence="2" id="KW-1185">Reference proteome</keyword>
<dbReference type="AlphaFoldDB" id="A0A1X7LAQ0"/>
<evidence type="ECO:0000313" key="1">
    <source>
        <dbReference type="EMBL" id="SMG50916.1"/>
    </source>
</evidence>
<organism evidence="1 2">
    <name type="scientific">Marivirga sericea</name>
    <dbReference type="NCBI Taxonomy" id="1028"/>
    <lineage>
        <taxon>Bacteria</taxon>
        <taxon>Pseudomonadati</taxon>
        <taxon>Bacteroidota</taxon>
        <taxon>Cytophagia</taxon>
        <taxon>Cytophagales</taxon>
        <taxon>Marivirgaceae</taxon>
        <taxon>Marivirga</taxon>
    </lineage>
</organism>
<dbReference type="Proteomes" id="UP000193804">
    <property type="component" value="Unassembled WGS sequence"/>
</dbReference>
<dbReference type="STRING" id="1028.SAMN05661096_03770"/>
<dbReference type="EMBL" id="FXAW01000009">
    <property type="protein sequence ID" value="SMG50916.1"/>
    <property type="molecule type" value="Genomic_DNA"/>
</dbReference>
<accession>A0A1X7LAQ0</accession>
<sequence length="66" mass="7306">MFSGLLLADATSIMLAIPIYQVATGFRASVDKSKIDQFQPMGPAVCTLRTSGTISKKYRFKIMEIF</sequence>
<gene>
    <name evidence="1" type="ORF">SAMN05661096_03770</name>
</gene>
<name>A0A1X7LAQ0_9BACT</name>
<reference evidence="2" key="1">
    <citation type="submission" date="2017-04" db="EMBL/GenBank/DDBJ databases">
        <authorList>
            <person name="Varghese N."/>
            <person name="Submissions S."/>
        </authorList>
    </citation>
    <scope>NUCLEOTIDE SEQUENCE [LARGE SCALE GENOMIC DNA]</scope>
    <source>
        <strain evidence="2">DSM 4125</strain>
    </source>
</reference>
<proteinExistence type="predicted"/>
<evidence type="ECO:0000313" key="2">
    <source>
        <dbReference type="Proteomes" id="UP000193804"/>
    </source>
</evidence>
<protein>
    <submittedName>
        <fullName evidence="1">Uncharacterized protein</fullName>
    </submittedName>
</protein>